<sequence>MRVQNNWFLVVVNSKLRNIQVLNSHKSIDADIVQPVTKMVKGLHCYLALLEGSDKKKYHWWLDFNVHNWVIHMLDGLPQQTDRTSSGLFLLKYMEYWNGRRLEKSFTQDLINGFRPKLPALLFKSDLNEEKTTIIEKTSIGSPEI</sequence>
<name>A0A835A4A5_9POAL</name>
<keyword evidence="2" id="KW-0645">Protease</keyword>
<dbReference type="Gene3D" id="3.40.395.10">
    <property type="entry name" value="Adenoviral Proteinase, Chain A"/>
    <property type="match status" value="1"/>
</dbReference>
<evidence type="ECO:0000256" key="1">
    <source>
        <dbReference type="ARBA" id="ARBA00005234"/>
    </source>
</evidence>
<dbReference type="AlphaFoldDB" id="A0A835A4A5"/>
<gene>
    <name evidence="6" type="ORF">HU200_063981</name>
</gene>
<keyword evidence="3" id="KW-0378">Hydrolase</keyword>
<evidence type="ECO:0000256" key="4">
    <source>
        <dbReference type="ARBA" id="ARBA00022807"/>
    </source>
</evidence>
<proteinExistence type="inferred from homology"/>
<dbReference type="PANTHER" id="PTHR12606">
    <property type="entry name" value="SENTRIN/SUMO-SPECIFIC PROTEASE"/>
    <property type="match status" value="1"/>
</dbReference>
<dbReference type="EMBL" id="JACEFO010002735">
    <property type="protein sequence ID" value="KAF8650283.1"/>
    <property type="molecule type" value="Genomic_DNA"/>
</dbReference>
<evidence type="ECO:0000313" key="7">
    <source>
        <dbReference type="Proteomes" id="UP000636709"/>
    </source>
</evidence>
<evidence type="ECO:0000256" key="2">
    <source>
        <dbReference type="ARBA" id="ARBA00022670"/>
    </source>
</evidence>
<dbReference type="GO" id="GO:0016929">
    <property type="term" value="F:deSUMOylase activity"/>
    <property type="evidence" value="ECO:0007669"/>
    <property type="project" value="TreeGrafter"/>
</dbReference>
<protein>
    <recommendedName>
        <fullName evidence="5">Ubiquitin-like protease family profile domain-containing protein</fullName>
    </recommendedName>
</protein>
<dbReference type="GO" id="GO:0005634">
    <property type="term" value="C:nucleus"/>
    <property type="evidence" value="ECO:0007669"/>
    <property type="project" value="TreeGrafter"/>
</dbReference>
<dbReference type="InterPro" id="IPR038765">
    <property type="entry name" value="Papain-like_cys_pep_sf"/>
</dbReference>
<evidence type="ECO:0000313" key="6">
    <source>
        <dbReference type="EMBL" id="KAF8650283.1"/>
    </source>
</evidence>
<organism evidence="6 7">
    <name type="scientific">Digitaria exilis</name>
    <dbReference type="NCBI Taxonomy" id="1010633"/>
    <lineage>
        <taxon>Eukaryota</taxon>
        <taxon>Viridiplantae</taxon>
        <taxon>Streptophyta</taxon>
        <taxon>Embryophyta</taxon>
        <taxon>Tracheophyta</taxon>
        <taxon>Spermatophyta</taxon>
        <taxon>Magnoliopsida</taxon>
        <taxon>Liliopsida</taxon>
        <taxon>Poales</taxon>
        <taxon>Poaceae</taxon>
        <taxon>PACMAD clade</taxon>
        <taxon>Panicoideae</taxon>
        <taxon>Panicodae</taxon>
        <taxon>Paniceae</taxon>
        <taxon>Anthephorinae</taxon>
        <taxon>Digitaria</taxon>
    </lineage>
</organism>
<dbReference type="OrthoDB" id="678532at2759"/>
<dbReference type="Proteomes" id="UP000636709">
    <property type="component" value="Unassembled WGS sequence"/>
</dbReference>
<accession>A0A835A4A5</accession>
<dbReference type="InterPro" id="IPR003653">
    <property type="entry name" value="Peptidase_C48_C"/>
</dbReference>
<evidence type="ECO:0000256" key="3">
    <source>
        <dbReference type="ARBA" id="ARBA00022801"/>
    </source>
</evidence>
<dbReference type="SUPFAM" id="SSF54001">
    <property type="entry name" value="Cysteine proteinases"/>
    <property type="match status" value="1"/>
</dbReference>
<feature type="domain" description="Ubiquitin-like protease family profile" evidence="5">
    <location>
        <begin position="7"/>
        <end position="118"/>
    </location>
</feature>
<comment type="caution">
    <text evidence="6">The sequence shown here is derived from an EMBL/GenBank/DDBJ whole genome shotgun (WGS) entry which is preliminary data.</text>
</comment>
<keyword evidence="4" id="KW-0788">Thiol protease</keyword>
<dbReference type="PANTHER" id="PTHR12606:SF155">
    <property type="entry name" value="OS04G0316900 PROTEIN"/>
    <property type="match status" value="1"/>
</dbReference>
<dbReference type="Pfam" id="PF02902">
    <property type="entry name" value="Peptidase_C48"/>
    <property type="match status" value="1"/>
</dbReference>
<keyword evidence="7" id="KW-1185">Reference proteome</keyword>
<evidence type="ECO:0000259" key="5">
    <source>
        <dbReference type="Pfam" id="PF02902"/>
    </source>
</evidence>
<reference evidence="6" key="1">
    <citation type="submission" date="2020-07" db="EMBL/GenBank/DDBJ databases">
        <title>Genome sequence and genetic diversity analysis of an under-domesticated orphan crop, white fonio (Digitaria exilis).</title>
        <authorList>
            <person name="Bennetzen J.L."/>
            <person name="Chen S."/>
            <person name="Ma X."/>
            <person name="Wang X."/>
            <person name="Yssel A.E.J."/>
            <person name="Chaluvadi S.R."/>
            <person name="Johnson M."/>
            <person name="Gangashetty P."/>
            <person name="Hamidou F."/>
            <person name="Sanogo M.D."/>
            <person name="Zwaenepoel A."/>
            <person name="Wallace J."/>
            <person name="Van De Peer Y."/>
            <person name="Van Deynze A."/>
        </authorList>
    </citation>
    <scope>NUCLEOTIDE SEQUENCE</scope>
    <source>
        <tissue evidence="6">Leaves</tissue>
    </source>
</reference>
<dbReference type="GO" id="GO:0006508">
    <property type="term" value="P:proteolysis"/>
    <property type="evidence" value="ECO:0007669"/>
    <property type="project" value="UniProtKB-KW"/>
</dbReference>
<comment type="similarity">
    <text evidence="1">Belongs to the peptidase C48 family.</text>
</comment>
<dbReference type="GO" id="GO:0016926">
    <property type="term" value="P:protein desumoylation"/>
    <property type="evidence" value="ECO:0007669"/>
    <property type="project" value="TreeGrafter"/>
</dbReference>